<keyword evidence="4 6" id="KW-0326">Glycosidase</keyword>
<keyword evidence="3 6" id="KW-0119">Carbohydrate metabolism</keyword>
<dbReference type="CDD" id="cd02850">
    <property type="entry name" value="E_set_Cellulase_N"/>
    <property type="match status" value="1"/>
</dbReference>
<evidence type="ECO:0000256" key="4">
    <source>
        <dbReference type="ARBA" id="ARBA00023295"/>
    </source>
</evidence>
<sequence>MTTTAREASSRIGINQVGYRPEDAKIAVFAEAGGRFEVVDAATGAVVWQGTTDAGNEDAASGQRVFRGDFSSLTRPGRYRVTLPEAGASAAFDIAEQPYGELQRALFKTFYYFRCGMELEPNFAEKWPHSACHLTPAVVHGEESRRIDVCGGWHDAGDYGKYTAPGAKAVADLLLAFELYPQAFAMPLPLPESDGSMPDVLHECRYELEFLLRMQETESGGAFHKVTTREFPSFQCMPEDDDAELVLSPISATATGCLAAIGAMAARVYRPYDPAFADKCLSAARRAYDWLQRNPHVPGFRNPSDITTGEYGDANDRDERYWAAGELFRTTTENVFLKDLRQMEAEGGFPLFELGWADVGGYGTIAYLLSEAADKDADLTARLLQGLTSEAERLAARCVQDGYLISLTIADYKWGSNMIVFNNAMLMLLAHRFRPNRELERAALEHVHYALGRNPLALSYVTGFGERAVLNPHYRPTMGDGVDDLPVPGQVSGGPNRHLQDEIAQEWLVGVAPSKSFVDHEGSYSTNEVTVYWNSPAVFVLSHFC</sequence>
<comment type="catalytic activity">
    <reaction evidence="7">
        <text>Endohydrolysis of (1-&gt;4)-beta-D-glucosidic linkages in cellulose, lichenin and cereal beta-D-glucans.</text>
        <dbReference type="EC" id="3.2.1.4"/>
    </reaction>
</comment>
<evidence type="ECO:0000256" key="5">
    <source>
        <dbReference type="ARBA" id="ARBA00023326"/>
    </source>
</evidence>
<feature type="domain" description="Glycoside hydrolase family 9" evidence="8">
    <location>
        <begin position="99"/>
        <end position="541"/>
    </location>
</feature>
<dbReference type="Proteomes" id="UP000298246">
    <property type="component" value="Unassembled WGS sequence"/>
</dbReference>
<dbReference type="Gene3D" id="2.60.40.10">
    <property type="entry name" value="Immunoglobulins"/>
    <property type="match status" value="1"/>
</dbReference>
<evidence type="ECO:0000256" key="3">
    <source>
        <dbReference type="ARBA" id="ARBA00023277"/>
    </source>
</evidence>
<dbReference type="EMBL" id="MYFO01000014">
    <property type="protein sequence ID" value="TFE87228.1"/>
    <property type="molecule type" value="Genomic_DNA"/>
</dbReference>
<dbReference type="InterPro" id="IPR033126">
    <property type="entry name" value="Glyco_hydro_9_Asp/Glu_AS"/>
</dbReference>
<dbReference type="InterPro" id="IPR008928">
    <property type="entry name" value="6-hairpin_glycosidase_sf"/>
</dbReference>
<evidence type="ECO:0000259" key="9">
    <source>
        <dbReference type="Pfam" id="PF02927"/>
    </source>
</evidence>
<name>A0A4Y8Q0J6_9BACL</name>
<dbReference type="PROSITE" id="PS00698">
    <property type="entry name" value="GH9_3"/>
    <property type="match status" value="1"/>
</dbReference>
<comment type="caution">
    <text evidence="10">The sequence shown here is derived from an EMBL/GenBank/DDBJ whole genome shotgun (WGS) entry which is preliminary data.</text>
</comment>
<keyword evidence="2 6" id="KW-0378">Hydrolase</keyword>
<dbReference type="SUPFAM" id="SSF48208">
    <property type="entry name" value="Six-hairpin glycosidases"/>
    <property type="match status" value="1"/>
</dbReference>
<evidence type="ECO:0000259" key="8">
    <source>
        <dbReference type="Pfam" id="PF00759"/>
    </source>
</evidence>
<dbReference type="GO" id="GO:0008810">
    <property type="term" value="F:cellulase activity"/>
    <property type="evidence" value="ECO:0007669"/>
    <property type="project" value="UniProtKB-EC"/>
</dbReference>
<dbReference type="PANTHER" id="PTHR22298">
    <property type="entry name" value="ENDO-1,4-BETA-GLUCANASE"/>
    <property type="match status" value="1"/>
</dbReference>
<evidence type="ECO:0000256" key="2">
    <source>
        <dbReference type="ARBA" id="ARBA00022801"/>
    </source>
</evidence>
<accession>A0A4Y8Q0J6</accession>
<organism evidence="10 11">
    <name type="scientific">Paenibacillus athensensis</name>
    <dbReference type="NCBI Taxonomy" id="1967502"/>
    <lineage>
        <taxon>Bacteria</taxon>
        <taxon>Bacillati</taxon>
        <taxon>Bacillota</taxon>
        <taxon>Bacilli</taxon>
        <taxon>Bacillales</taxon>
        <taxon>Paenibacillaceae</taxon>
        <taxon>Paenibacillus</taxon>
    </lineage>
</organism>
<dbReference type="RefSeq" id="WP_134753229.1">
    <property type="nucleotide sequence ID" value="NZ_MYFO02000002.1"/>
</dbReference>
<dbReference type="Pfam" id="PF00759">
    <property type="entry name" value="Glyco_hydro_9"/>
    <property type="match status" value="1"/>
</dbReference>
<evidence type="ECO:0000256" key="6">
    <source>
        <dbReference type="PROSITE-ProRule" id="PRU10060"/>
    </source>
</evidence>
<reference evidence="10 11" key="1">
    <citation type="submission" date="2017-03" db="EMBL/GenBank/DDBJ databases">
        <title>Isolation of Levoglucosan Utilizing Bacteria.</title>
        <authorList>
            <person name="Arya A.S."/>
        </authorList>
    </citation>
    <scope>NUCLEOTIDE SEQUENCE [LARGE SCALE GENOMIC DNA]</scope>
    <source>
        <strain evidence="10 11">MEC069</strain>
    </source>
</reference>
<gene>
    <name evidence="10" type="ORF">B5M42_12315</name>
</gene>
<dbReference type="EC" id="3.2.1.4" evidence="7"/>
<evidence type="ECO:0000256" key="1">
    <source>
        <dbReference type="ARBA" id="ARBA00007072"/>
    </source>
</evidence>
<dbReference type="InterPro" id="IPR001701">
    <property type="entry name" value="Glyco_hydro_9"/>
</dbReference>
<dbReference type="GO" id="GO:0030245">
    <property type="term" value="P:cellulose catabolic process"/>
    <property type="evidence" value="ECO:0007669"/>
    <property type="project" value="UniProtKB-KW"/>
</dbReference>
<feature type="active site" evidence="6">
    <location>
        <position position="528"/>
    </location>
</feature>
<dbReference type="SUPFAM" id="SSF81296">
    <property type="entry name" value="E set domains"/>
    <property type="match status" value="1"/>
</dbReference>
<dbReference type="Gene3D" id="1.50.10.10">
    <property type="match status" value="1"/>
</dbReference>
<proteinExistence type="inferred from homology"/>
<keyword evidence="7" id="KW-0136">Cellulose degradation</keyword>
<comment type="similarity">
    <text evidence="1 6 7">Belongs to the glycosyl hydrolase 9 (cellulase E) family.</text>
</comment>
<keyword evidence="5 6" id="KW-0624">Polysaccharide degradation</keyword>
<evidence type="ECO:0000256" key="7">
    <source>
        <dbReference type="RuleBase" id="RU361166"/>
    </source>
</evidence>
<dbReference type="InterPro" id="IPR004197">
    <property type="entry name" value="Cellulase_Ig-like"/>
</dbReference>
<protein>
    <recommendedName>
        <fullName evidence="7">Endoglucanase</fullName>
        <ecNumber evidence="7">3.2.1.4</ecNumber>
    </recommendedName>
</protein>
<dbReference type="OrthoDB" id="9758662at2"/>
<dbReference type="AlphaFoldDB" id="A0A4Y8Q0J6"/>
<evidence type="ECO:0000313" key="10">
    <source>
        <dbReference type="EMBL" id="TFE87228.1"/>
    </source>
</evidence>
<dbReference type="Pfam" id="PF02927">
    <property type="entry name" value="CelD_N"/>
    <property type="match status" value="1"/>
</dbReference>
<feature type="active site" evidence="6">
    <location>
        <position position="519"/>
    </location>
</feature>
<evidence type="ECO:0000313" key="11">
    <source>
        <dbReference type="Proteomes" id="UP000298246"/>
    </source>
</evidence>
<keyword evidence="11" id="KW-1185">Reference proteome</keyword>
<dbReference type="InterPro" id="IPR012341">
    <property type="entry name" value="6hp_glycosidase-like_sf"/>
</dbReference>
<dbReference type="InterPro" id="IPR013783">
    <property type="entry name" value="Ig-like_fold"/>
</dbReference>
<dbReference type="InterPro" id="IPR014756">
    <property type="entry name" value="Ig_E-set"/>
</dbReference>
<feature type="domain" description="Cellulase Ig-like" evidence="9">
    <location>
        <begin position="8"/>
        <end position="86"/>
    </location>
</feature>